<reference evidence="3 4" key="2">
    <citation type="submission" date="2024-07" db="EMBL/GenBank/DDBJ databases">
        <authorList>
            <person name="Akdeniz Z."/>
        </authorList>
    </citation>
    <scope>NUCLEOTIDE SEQUENCE [LARGE SCALE GENOMIC DNA]</scope>
</reference>
<gene>
    <name evidence="2" type="ORF">HINF_LOCUS24755</name>
    <name evidence="3" type="ORF">HINF_LOCUS27779</name>
</gene>
<dbReference type="EMBL" id="CAXDID020000087">
    <property type="protein sequence ID" value="CAL6020758.1"/>
    <property type="molecule type" value="Genomic_DNA"/>
</dbReference>
<name>A0AA86PDL7_9EUKA</name>
<evidence type="ECO:0000313" key="2">
    <source>
        <dbReference type="EMBL" id="CAI9937110.1"/>
    </source>
</evidence>
<organism evidence="2">
    <name type="scientific">Hexamita inflata</name>
    <dbReference type="NCBI Taxonomy" id="28002"/>
    <lineage>
        <taxon>Eukaryota</taxon>
        <taxon>Metamonada</taxon>
        <taxon>Diplomonadida</taxon>
        <taxon>Hexamitidae</taxon>
        <taxon>Hexamitinae</taxon>
        <taxon>Hexamita</taxon>
    </lineage>
</organism>
<evidence type="ECO:0000313" key="4">
    <source>
        <dbReference type="Proteomes" id="UP001642409"/>
    </source>
</evidence>
<dbReference type="EMBL" id="CATOUU010000644">
    <property type="protein sequence ID" value="CAI9937110.1"/>
    <property type="molecule type" value="Genomic_DNA"/>
</dbReference>
<protein>
    <submittedName>
        <fullName evidence="3">Hypothetical_protein</fullName>
    </submittedName>
</protein>
<evidence type="ECO:0000256" key="1">
    <source>
        <dbReference type="SAM" id="MobiDB-lite"/>
    </source>
</evidence>
<accession>A0AA86PDL7</accession>
<evidence type="ECO:0000313" key="3">
    <source>
        <dbReference type="EMBL" id="CAL6020758.1"/>
    </source>
</evidence>
<feature type="compositionally biased region" description="Low complexity" evidence="1">
    <location>
        <begin position="7"/>
        <end position="17"/>
    </location>
</feature>
<comment type="caution">
    <text evidence="2">The sequence shown here is derived from an EMBL/GenBank/DDBJ whole genome shotgun (WGS) entry which is preliminary data.</text>
</comment>
<reference evidence="2" key="1">
    <citation type="submission" date="2023-06" db="EMBL/GenBank/DDBJ databases">
        <authorList>
            <person name="Kurt Z."/>
        </authorList>
    </citation>
    <scope>NUCLEOTIDE SEQUENCE</scope>
</reference>
<feature type="region of interest" description="Disordered" evidence="1">
    <location>
        <begin position="1"/>
        <end position="28"/>
    </location>
</feature>
<sequence length="336" mass="37903">MSDESSSESSSSSQSSDNGFAGFGANFDELPDERRITQLVTRGAASRNEQIKRQGFISESEISFDNNSVCINQDFINAQEYDQLRLCIDANGENCDLSNLSFVTKPIQELKFCDCVIDLSKFTVSAKSVSFDHSCTFINEQKFTCNSLLVELRENFNVSWIRKSMYNSLRVEIRNITPDFYSSLPMLSSLPNMYLIIQIEQIDLSLLQVKCQKLFLNMCKCSNSASFTVDHLICDRCELFSSQLKHITVKTLEIENGYQGGVPDTGMFRELQITVIDDLPNCDICTITDCVIKTVNGSAPNIKKLKLIGNGNKFSEEFLINVEELERCGNERKSDE</sequence>
<proteinExistence type="predicted"/>
<dbReference type="AlphaFoldDB" id="A0AA86PDL7"/>
<dbReference type="Proteomes" id="UP001642409">
    <property type="component" value="Unassembled WGS sequence"/>
</dbReference>
<keyword evidence="4" id="KW-1185">Reference proteome</keyword>